<comment type="caution">
    <text evidence="5">The sequence shown here is derived from an EMBL/GenBank/DDBJ whole genome shotgun (WGS) entry which is preliminary data.</text>
</comment>
<dbReference type="GO" id="GO:0009035">
    <property type="term" value="F:type I site-specific deoxyribonuclease activity"/>
    <property type="evidence" value="ECO:0007669"/>
    <property type="project" value="UniProtKB-EC"/>
</dbReference>
<dbReference type="EC" id="3.1.21.3" evidence="5"/>
<sequence length="435" mass="47659">MSNKTTIGDYVTLQRGTTYKGMLVGKPGPALLGLGSIQPGGGFRESDYKTYGGDCPPKLMLTPGDLFVSLKGATKDGEMIGSVARVPVTVPSGRLTQDTVKLEFSDADKETVSYIYWILRTPQYRSYCAGHATGSAVVALSRGDFLSYPVPPLTEANRQIVELLEAIEGKVTLNRQMNETLEEMARTLFRSWFVDFDPVHAKAESRQPEGMDAEMAALFPSEFVESELGMIPKGWEVRSLDKIAEFLNGLALQKYPPREDTTDLPVIKIAQLRKGDSEGSDKANCDVPSAYVVQDGDVLFSWSGSLEVAVWCGGQGALNQHLFKVTSAEFPKWFYLSWVQYHLPEFQSIAASKATTMGHIQRHHLADAKVIVPESAVVKAADGMIAPIIDQIIQNNLEAKQLHELRDGLLPKLISGEIRLPEDMIAEFASGAESA</sequence>
<dbReference type="GO" id="GO:0009307">
    <property type="term" value="P:DNA restriction-modification system"/>
    <property type="evidence" value="ECO:0007669"/>
    <property type="project" value="UniProtKB-KW"/>
</dbReference>
<accession>A0A7W9W9K1</accession>
<name>A0A7W9W9K1_ARMRO</name>
<dbReference type="PANTHER" id="PTHR30408">
    <property type="entry name" value="TYPE-1 RESTRICTION ENZYME ECOKI SPECIFICITY PROTEIN"/>
    <property type="match status" value="1"/>
</dbReference>
<organism evidence="5 6">
    <name type="scientific">Armatimonas rosea</name>
    <dbReference type="NCBI Taxonomy" id="685828"/>
    <lineage>
        <taxon>Bacteria</taxon>
        <taxon>Bacillati</taxon>
        <taxon>Armatimonadota</taxon>
        <taxon>Armatimonadia</taxon>
        <taxon>Armatimonadales</taxon>
        <taxon>Armatimonadaceae</taxon>
        <taxon>Armatimonas</taxon>
    </lineage>
</organism>
<keyword evidence="5" id="KW-0378">Hydrolase</keyword>
<dbReference type="AlphaFoldDB" id="A0A7W9W9K1"/>
<dbReference type="Proteomes" id="UP000520814">
    <property type="component" value="Unassembled WGS sequence"/>
</dbReference>
<dbReference type="SUPFAM" id="SSF116734">
    <property type="entry name" value="DNA methylase specificity domain"/>
    <property type="match status" value="2"/>
</dbReference>
<evidence type="ECO:0000259" key="4">
    <source>
        <dbReference type="Pfam" id="PF01420"/>
    </source>
</evidence>
<evidence type="ECO:0000313" key="6">
    <source>
        <dbReference type="Proteomes" id="UP000520814"/>
    </source>
</evidence>
<dbReference type="Pfam" id="PF01420">
    <property type="entry name" value="Methylase_S"/>
    <property type="match status" value="1"/>
</dbReference>
<comment type="similarity">
    <text evidence="1">Belongs to the type-I restriction system S methylase family.</text>
</comment>
<proteinExistence type="inferred from homology"/>
<dbReference type="InterPro" id="IPR052021">
    <property type="entry name" value="Type-I_RS_S_subunit"/>
</dbReference>
<reference evidence="5 6" key="1">
    <citation type="submission" date="2020-08" db="EMBL/GenBank/DDBJ databases">
        <title>Genomic Encyclopedia of Type Strains, Phase IV (KMG-IV): sequencing the most valuable type-strain genomes for metagenomic binning, comparative biology and taxonomic classification.</title>
        <authorList>
            <person name="Goeker M."/>
        </authorList>
    </citation>
    <scope>NUCLEOTIDE SEQUENCE [LARGE SCALE GENOMIC DNA]</scope>
    <source>
        <strain evidence="5 6">DSM 23562</strain>
    </source>
</reference>
<dbReference type="Gene3D" id="3.90.220.20">
    <property type="entry name" value="DNA methylase specificity domains"/>
    <property type="match status" value="2"/>
</dbReference>
<dbReference type="GO" id="GO:0003677">
    <property type="term" value="F:DNA binding"/>
    <property type="evidence" value="ECO:0007669"/>
    <property type="project" value="UniProtKB-KW"/>
</dbReference>
<keyword evidence="3" id="KW-0238">DNA-binding</keyword>
<evidence type="ECO:0000256" key="2">
    <source>
        <dbReference type="ARBA" id="ARBA00022747"/>
    </source>
</evidence>
<protein>
    <submittedName>
        <fullName evidence="5">Type I restriction enzyme S subunit</fullName>
        <ecNumber evidence="5">3.1.21.3</ecNumber>
    </submittedName>
</protein>
<feature type="domain" description="Type I restriction modification DNA specificity" evidence="4">
    <location>
        <begin position="232"/>
        <end position="405"/>
    </location>
</feature>
<evidence type="ECO:0000256" key="3">
    <source>
        <dbReference type="ARBA" id="ARBA00023125"/>
    </source>
</evidence>
<dbReference type="InterPro" id="IPR044946">
    <property type="entry name" value="Restrct_endonuc_typeI_TRD_sf"/>
</dbReference>
<dbReference type="InterPro" id="IPR000055">
    <property type="entry name" value="Restrct_endonuc_typeI_TRD"/>
</dbReference>
<dbReference type="RefSeq" id="WP_221290430.1">
    <property type="nucleotide sequence ID" value="NZ_JACHGW010000010.1"/>
</dbReference>
<keyword evidence="2" id="KW-0680">Restriction system</keyword>
<evidence type="ECO:0000256" key="1">
    <source>
        <dbReference type="ARBA" id="ARBA00010923"/>
    </source>
</evidence>
<dbReference type="PANTHER" id="PTHR30408:SF13">
    <property type="entry name" value="TYPE I RESTRICTION ENZYME HINDI SPECIFICITY SUBUNIT"/>
    <property type="match status" value="1"/>
</dbReference>
<keyword evidence="6" id="KW-1185">Reference proteome</keyword>
<gene>
    <name evidence="5" type="ORF">HNQ39_005775</name>
</gene>
<evidence type="ECO:0000313" key="5">
    <source>
        <dbReference type="EMBL" id="MBB6053928.1"/>
    </source>
</evidence>
<dbReference type="EMBL" id="JACHGW010000010">
    <property type="protein sequence ID" value="MBB6053928.1"/>
    <property type="molecule type" value="Genomic_DNA"/>
</dbReference>